<comment type="caution">
    <text evidence="2">The sequence shown here is derived from an EMBL/GenBank/DDBJ whole genome shotgun (WGS) entry which is preliminary data.</text>
</comment>
<feature type="transmembrane region" description="Helical" evidence="1">
    <location>
        <begin position="341"/>
        <end position="363"/>
    </location>
</feature>
<protein>
    <recommendedName>
        <fullName evidence="3">DUF2029 domain-containing protein</fullName>
    </recommendedName>
</protein>
<gene>
    <name evidence="2" type="ORF">ENO26_04945</name>
</gene>
<proteinExistence type="predicted"/>
<organism evidence="2">
    <name type="scientific">Ignisphaera aggregans</name>
    <dbReference type="NCBI Taxonomy" id="334771"/>
    <lineage>
        <taxon>Archaea</taxon>
        <taxon>Thermoproteota</taxon>
        <taxon>Thermoprotei</taxon>
        <taxon>Desulfurococcales</taxon>
        <taxon>Desulfurococcaceae</taxon>
        <taxon>Ignisphaera</taxon>
    </lineage>
</organism>
<name>A0A7J2U3Z2_9CREN</name>
<keyword evidence="1" id="KW-0812">Transmembrane</keyword>
<evidence type="ECO:0000256" key="1">
    <source>
        <dbReference type="SAM" id="Phobius"/>
    </source>
</evidence>
<feature type="transmembrane region" description="Helical" evidence="1">
    <location>
        <begin position="57"/>
        <end position="75"/>
    </location>
</feature>
<dbReference type="AlphaFoldDB" id="A0A7J2U3Z2"/>
<feature type="transmembrane region" description="Helical" evidence="1">
    <location>
        <begin position="231"/>
        <end position="249"/>
    </location>
</feature>
<reference evidence="2" key="1">
    <citation type="journal article" date="2020" name="mSystems">
        <title>Genome- and Community-Level Interaction Insights into Carbon Utilization and Element Cycling Functions of Hydrothermarchaeota in Hydrothermal Sediment.</title>
        <authorList>
            <person name="Zhou Z."/>
            <person name="Liu Y."/>
            <person name="Xu W."/>
            <person name="Pan J."/>
            <person name="Luo Z.H."/>
            <person name="Li M."/>
        </authorList>
    </citation>
    <scope>NUCLEOTIDE SEQUENCE [LARGE SCALE GENOMIC DNA]</scope>
    <source>
        <strain evidence="2">SpSt-125</strain>
    </source>
</reference>
<dbReference type="EMBL" id="DSEU01000038">
    <property type="protein sequence ID" value="HEM66902.1"/>
    <property type="molecule type" value="Genomic_DNA"/>
</dbReference>
<feature type="transmembrane region" description="Helical" evidence="1">
    <location>
        <begin position="162"/>
        <end position="180"/>
    </location>
</feature>
<evidence type="ECO:0000313" key="2">
    <source>
        <dbReference type="EMBL" id="HEM66902.1"/>
    </source>
</evidence>
<accession>A0A7J2U3Z2</accession>
<evidence type="ECO:0008006" key="3">
    <source>
        <dbReference type="Google" id="ProtNLM"/>
    </source>
</evidence>
<feature type="transmembrane region" description="Helical" evidence="1">
    <location>
        <begin position="255"/>
        <end position="277"/>
    </location>
</feature>
<keyword evidence="1" id="KW-0472">Membrane</keyword>
<feature type="transmembrane region" description="Helical" evidence="1">
    <location>
        <begin position="81"/>
        <end position="98"/>
    </location>
</feature>
<keyword evidence="1" id="KW-1133">Transmembrane helix</keyword>
<feature type="transmembrane region" description="Helical" evidence="1">
    <location>
        <begin position="289"/>
        <end position="306"/>
    </location>
</feature>
<sequence>MIVRASNLPGYRDEEVYIGCGIAYVSNFTPPVLCNFEHPPFAKYVIGFSHLLGFSRVLFMFFYALSCYLLFLVLYMLSRDLGVSLFSSLLLFFDTLFFNTYRFLLLDPVAVVLSLASLYLALSAWHGASAALAGLAFASKFSSAPTILVSFYAVLRRRGFGEALKFLVIAFLTYLATYFADFRLGPLAIVEHNVQMLSYMGWRHGFSPALASIGFLKLLTKVELWRFGGNITIFITSYGSYWSVYSTMYAHSTGLYTVVGVGLGSPAWYLLFPLLLYTTYHALVHRGDVEVALCTWGWLSLLNVLAGPIDWYYINALPAFYANAGYALKKISGKRFKHISLPLLASSIITFFATLLGLLPYTIKLS</sequence>